<dbReference type="InterPro" id="IPR029441">
    <property type="entry name" value="Cass2"/>
</dbReference>
<dbReference type="Proteomes" id="UP001158066">
    <property type="component" value="Unassembled WGS sequence"/>
</dbReference>
<evidence type="ECO:0000313" key="5">
    <source>
        <dbReference type="EMBL" id="SMP45598.1"/>
    </source>
</evidence>
<keyword evidence="3" id="KW-0804">Transcription</keyword>
<protein>
    <submittedName>
        <fullName evidence="5">AraC family transcriptional regulator</fullName>
    </submittedName>
</protein>
<evidence type="ECO:0000256" key="3">
    <source>
        <dbReference type="ARBA" id="ARBA00023163"/>
    </source>
</evidence>
<dbReference type="GO" id="GO:0043565">
    <property type="term" value="F:sequence-specific DNA binding"/>
    <property type="evidence" value="ECO:0007669"/>
    <property type="project" value="InterPro"/>
</dbReference>
<keyword evidence="2" id="KW-0238">DNA-binding</keyword>
<name>A0AA46AI59_9CLOT</name>
<dbReference type="Gene3D" id="1.10.10.60">
    <property type="entry name" value="Homeodomain-like"/>
    <property type="match status" value="2"/>
</dbReference>
<dbReference type="PROSITE" id="PS00041">
    <property type="entry name" value="HTH_ARAC_FAMILY_1"/>
    <property type="match status" value="1"/>
</dbReference>
<dbReference type="SMART" id="SM00342">
    <property type="entry name" value="HTH_ARAC"/>
    <property type="match status" value="1"/>
</dbReference>
<gene>
    <name evidence="5" type="ORF">SAMN06296020_102324</name>
</gene>
<dbReference type="InterPro" id="IPR018062">
    <property type="entry name" value="HTH_AraC-typ_CS"/>
</dbReference>
<keyword evidence="1" id="KW-0805">Transcription regulation</keyword>
<dbReference type="InterPro" id="IPR020449">
    <property type="entry name" value="Tscrpt_reg_AraC-type_HTH"/>
</dbReference>
<dbReference type="PROSITE" id="PS01124">
    <property type="entry name" value="HTH_ARAC_FAMILY_2"/>
    <property type="match status" value="1"/>
</dbReference>
<evidence type="ECO:0000313" key="6">
    <source>
        <dbReference type="Proteomes" id="UP001158066"/>
    </source>
</evidence>
<dbReference type="InterPro" id="IPR009057">
    <property type="entry name" value="Homeodomain-like_sf"/>
</dbReference>
<organism evidence="5 6">
    <name type="scientific">Anoxynatronum buryatiense</name>
    <dbReference type="NCBI Taxonomy" id="489973"/>
    <lineage>
        <taxon>Bacteria</taxon>
        <taxon>Bacillati</taxon>
        <taxon>Bacillota</taxon>
        <taxon>Clostridia</taxon>
        <taxon>Eubacteriales</taxon>
        <taxon>Clostridiaceae</taxon>
        <taxon>Anoxynatronum</taxon>
    </lineage>
</organism>
<evidence type="ECO:0000256" key="2">
    <source>
        <dbReference type="ARBA" id="ARBA00023125"/>
    </source>
</evidence>
<dbReference type="EMBL" id="FXUF01000002">
    <property type="protein sequence ID" value="SMP45598.1"/>
    <property type="molecule type" value="Genomic_DNA"/>
</dbReference>
<dbReference type="InterPro" id="IPR011256">
    <property type="entry name" value="Reg_factor_effector_dom_sf"/>
</dbReference>
<evidence type="ECO:0000259" key="4">
    <source>
        <dbReference type="PROSITE" id="PS01124"/>
    </source>
</evidence>
<dbReference type="SUPFAM" id="SSF46689">
    <property type="entry name" value="Homeodomain-like"/>
    <property type="match status" value="2"/>
</dbReference>
<dbReference type="SUPFAM" id="SSF55136">
    <property type="entry name" value="Probable bacterial effector-binding domain"/>
    <property type="match status" value="1"/>
</dbReference>
<proteinExistence type="predicted"/>
<reference evidence="5" key="1">
    <citation type="submission" date="2017-05" db="EMBL/GenBank/DDBJ databases">
        <authorList>
            <person name="Varghese N."/>
            <person name="Submissions S."/>
        </authorList>
    </citation>
    <scope>NUCLEOTIDE SEQUENCE</scope>
    <source>
        <strain evidence="5">Su22</strain>
    </source>
</reference>
<dbReference type="InterPro" id="IPR050959">
    <property type="entry name" value="MarA-like"/>
</dbReference>
<evidence type="ECO:0000256" key="1">
    <source>
        <dbReference type="ARBA" id="ARBA00023015"/>
    </source>
</evidence>
<comment type="caution">
    <text evidence="5">The sequence shown here is derived from an EMBL/GenBank/DDBJ whole genome shotgun (WGS) entry which is preliminary data.</text>
</comment>
<dbReference type="Pfam" id="PF14526">
    <property type="entry name" value="Cass2"/>
    <property type="match status" value="1"/>
</dbReference>
<dbReference type="RefSeq" id="WP_283408226.1">
    <property type="nucleotide sequence ID" value="NZ_FXUF01000002.1"/>
</dbReference>
<dbReference type="InterPro" id="IPR010499">
    <property type="entry name" value="AraC_E-bd"/>
</dbReference>
<dbReference type="GO" id="GO:0003700">
    <property type="term" value="F:DNA-binding transcription factor activity"/>
    <property type="evidence" value="ECO:0007669"/>
    <property type="project" value="InterPro"/>
</dbReference>
<keyword evidence="6" id="KW-1185">Reference proteome</keyword>
<feature type="domain" description="HTH araC/xylS-type" evidence="4">
    <location>
        <begin position="8"/>
        <end position="106"/>
    </location>
</feature>
<sequence length="315" mass="35622">MHAWEQIQKTVDYIEDELSEEIQIETLAHMAGLSRFYFQRLFKRLVKRPVNEYIKLRRLARASAALTDTDRRIVDVAMDFGFSSHETFTRAFKEAYGITPEEYRAVPVRLNQIYKPELLLNYTMIDEDVPLITNSIVIEITRKKVDTAQIYAGLSAQVPISQAPVGEATGIDIPGQLWDAFHRQKVDMPHIVQDSAEIGVSMMGETENETFTYFVGGASKSNTADDGHMTTWQLAAGEYVVCCFEAENVETLTTQALGKAISYLFGTWLAKRGLVTHSFSMEKYGKPMPDGAYMELWVMPVHLKDMEKPPSEVAS</sequence>
<dbReference type="PANTHER" id="PTHR47504:SF5">
    <property type="entry name" value="RIGHT ORIGIN-BINDING PROTEIN"/>
    <property type="match status" value="1"/>
</dbReference>
<accession>A0AA46AI59</accession>
<dbReference type="InterPro" id="IPR018060">
    <property type="entry name" value="HTH_AraC"/>
</dbReference>
<dbReference type="SMART" id="SM00871">
    <property type="entry name" value="AraC_E_bind"/>
    <property type="match status" value="1"/>
</dbReference>
<dbReference type="AlphaFoldDB" id="A0AA46AI59"/>
<dbReference type="PRINTS" id="PR00032">
    <property type="entry name" value="HTHARAC"/>
</dbReference>
<dbReference type="Pfam" id="PF12833">
    <property type="entry name" value="HTH_18"/>
    <property type="match status" value="1"/>
</dbReference>
<dbReference type="Gene3D" id="3.20.80.10">
    <property type="entry name" value="Regulatory factor, effector binding domain"/>
    <property type="match status" value="1"/>
</dbReference>
<dbReference type="PANTHER" id="PTHR47504">
    <property type="entry name" value="RIGHT ORIGIN-BINDING PROTEIN"/>
    <property type="match status" value="1"/>
</dbReference>